<comment type="caution">
    <text evidence="2">The sequence shown here is derived from an EMBL/GenBank/DDBJ whole genome shotgun (WGS) entry which is preliminary data.</text>
</comment>
<dbReference type="PANTHER" id="PTHR36716:SF2">
    <property type="entry name" value="F3H9.20 PROTEIN"/>
    <property type="match status" value="1"/>
</dbReference>
<protein>
    <recommendedName>
        <fullName evidence="4">DUF2301 domain-containing membrane protein</fullName>
    </recommendedName>
</protein>
<name>A0A2N6LI66_9CYAN</name>
<organism evidence="2 3">
    <name type="scientific">Fischerella thermalis CCMEE 5318</name>
    <dbReference type="NCBI Taxonomy" id="2019666"/>
    <lineage>
        <taxon>Bacteria</taxon>
        <taxon>Bacillati</taxon>
        <taxon>Cyanobacteriota</taxon>
        <taxon>Cyanophyceae</taxon>
        <taxon>Nostocales</taxon>
        <taxon>Hapalosiphonaceae</taxon>
        <taxon>Fischerella</taxon>
    </lineage>
</organism>
<keyword evidence="1" id="KW-1133">Transmembrane helix</keyword>
<dbReference type="EMBL" id="NMQE01000249">
    <property type="protein sequence ID" value="PMB23941.1"/>
    <property type="molecule type" value="Genomic_DNA"/>
</dbReference>
<evidence type="ECO:0008006" key="4">
    <source>
        <dbReference type="Google" id="ProtNLM"/>
    </source>
</evidence>
<accession>A0A2N6LI66</accession>
<feature type="transmembrane region" description="Helical" evidence="1">
    <location>
        <begin position="122"/>
        <end position="140"/>
    </location>
</feature>
<keyword evidence="1" id="KW-0812">Transmembrane</keyword>
<reference evidence="2 3" key="1">
    <citation type="submission" date="2017-07" db="EMBL/GenBank/DDBJ databases">
        <title>Genomes of Fischerella (Mastigocladus) sp. strains.</title>
        <authorList>
            <person name="Miller S.R."/>
        </authorList>
    </citation>
    <scope>NUCLEOTIDE SEQUENCE [LARGE SCALE GENOMIC DNA]</scope>
    <source>
        <strain evidence="2 3">CCMEE 5318</strain>
    </source>
</reference>
<dbReference type="Pfam" id="PF10063">
    <property type="entry name" value="DUF2301"/>
    <property type="match status" value="1"/>
</dbReference>
<evidence type="ECO:0000256" key="1">
    <source>
        <dbReference type="SAM" id="Phobius"/>
    </source>
</evidence>
<feature type="transmembrane region" description="Helical" evidence="1">
    <location>
        <begin position="176"/>
        <end position="194"/>
    </location>
</feature>
<sequence>MTTQTVSAPEVYQGQFGEFTITKGDRDGVIIYRSGLMLAAICFAVGSALVLFNPNPTTFKLLTPLYACFSLGLGISLLTIHIYMVELHRTLQVFWLIGSISAIILGITSSEPLAITIYTQPLTLLGVGFTFAALTGIYFKEAFCFNRLETKLLTPIVPLLLLGHLVGILPTQLEQLLLGMWAILFVIFAMRKAVQAIPPDIGDKSVFAYLKAKRSAKV</sequence>
<evidence type="ECO:0000313" key="2">
    <source>
        <dbReference type="EMBL" id="PMB23941.1"/>
    </source>
</evidence>
<feature type="transmembrane region" description="Helical" evidence="1">
    <location>
        <begin position="30"/>
        <end position="52"/>
    </location>
</feature>
<dbReference type="Proteomes" id="UP000235081">
    <property type="component" value="Unassembled WGS sequence"/>
</dbReference>
<dbReference type="RefSeq" id="WP_102181302.1">
    <property type="nucleotide sequence ID" value="NZ_NMQE01000249.1"/>
</dbReference>
<evidence type="ECO:0000313" key="3">
    <source>
        <dbReference type="Proteomes" id="UP000235081"/>
    </source>
</evidence>
<feature type="transmembrane region" description="Helical" evidence="1">
    <location>
        <begin position="91"/>
        <end position="110"/>
    </location>
</feature>
<proteinExistence type="predicted"/>
<keyword evidence="1" id="KW-0472">Membrane</keyword>
<gene>
    <name evidence="2" type="ORF">CEN46_09145</name>
</gene>
<feature type="transmembrane region" description="Helical" evidence="1">
    <location>
        <begin position="152"/>
        <end position="170"/>
    </location>
</feature>
<dbReference type="AlphaFoldDB" id="A0A2N6LI66"/>
<dbReference type="InterPro" id="IPR019275">
    <property type="entry name" value="DUF2301"/>
</dbReference>
<feature type="transmembrane region" description="Helical" evidence="1">
    <location>
        <begin position="64"/>
        <end position="84"/>
    </location>
</feature>
<dbReference type="PANTHER" id="PTHR36716">
    <property type="entry name" value="F3H9.20 PROTEIN"/>
    <property type="match status" value="1"/>
</dbReference>